<evidence type="ECO:0000256" key="2">
    <source>
        <dbReference type="SAM" id="MobiDB-lite"/>
    </source>
</evidence>
<dbReference type="PANTHER" id="PTHR32282">
    <property type="entry name" value="BINDING PROTEIN TRANSPEPTIDASE, PUTATIVE-RELATED"/>
    <property type="match status" value="1"/>
</dbReference>
<organism evidence="5 6">
    <name type="scientific">Capsulimonas corticalis</name>
    <dbReference type="NCBI Taxonomy" id="2219043"/>
    <lineage>
        <taxon>Bacteria</taxon>
        <taxon>Bacillati</taxon>
        <taxon>Armatimonadota</taxon>
        <taxon>Armatimonadia</taxon>
        <taxon>Capsulimonadales</taxon>
        <taxon>Capsulimonadaceae</taxon>
        <taxon>Capsulimonas</taxon>
    </lineage>
</organism>
<sequence>MQDATIAMEDHAFYQHHGFDWAAMHHALRMDLRDGRIEEGGSTITQQLAKNLFLSNDRTVWRKIEEAAYAWELERMLPKPRILELYLNTIDYGMGQHGVTAAARYYFHKTPDKLTLTESAILVGIVPDPMHQQVDSQRILDGRQTALGRMRYFFPHRYSQAEVDRAAGDPLDRVLYPDKDAWDRGATYEIPDDWHGVKFYLFADPQQPLPIDRAALCLKERLAGFLEDARQNLHVTGIDHLGVYNDRTMRQSATATSAHAFGQAIDISGFRFADGSRVSVKDHGNPRVMARLAPLEAMLRRHFDIVVDWNDDPKRHQTHFHTEVKGPRPTAPRPYDDASPGTTRATGD</sequence>
<dbReference type="InterPro" id="IPR050396">
    <property type="entry name" value="Glycosyltr_51/Transpeptidase"/>
</dbReference>
<dbReference type="GO" id="GO:0008955">
    <property type="term" value="F:peptidoglycan glycosyltransferase activity"/>
    <property type="evidence" value="ECO:0007669"/>
    <property type="project" value="TreeGrafter"/>
</dbReference>
<dbReference type="Pfam" id="PF00912">
    <property type="entry name" value="Transgly"/>
    <property type="match status" value="1"/>
</dbReference>
<proteinExistence type="predicted"/>
<feature type="domain" description="Glycosyl transferase family 51" evidence="3">
    <location>
        <begin position="1"/>
        <end position="150"/>
    </location>
</feature>
<evidence type="ECO:0000256" key="1">
    <source>
        <dbReference type="ARBA" id="ARBA00022679"/>
    </source>
</evidence>
<dbReference type="Proteomes" id="UP000287394">
    <property type="component" value="Chromosome"/>
</dbReference>
<gene>
    <name evidence="5" type="ORF">CCAX7_002580</name>
</gene>
<dbReference type="InterPro" id="IPR001264">
    <property type="entry name" value="Glyco_trans_51"/>
</dbReference>
<dbReference type="Pfam" id="PF06904">
    <property type="entry name" value="Extensin-like_C"/>
    <property type="match status" value="1"/>
</dbReference>
<dbReference type="SUPFAM" id="SSF53955">
    <property type="entry name" value="Lysozyme-like"/>
    <property type="match status" value="1"/>
</dbReference>
<evidence type="ECO:0000259" key="4">
    <source>
        <dbReference type="Pfam" id="PF06904"/>
    </source>
</evidence>
<dbReference type="KEGG" id="ccot:CCAX7_002580"/>
<reference evidence="5 6" key="1">
    <citation type="journal article" date="2019" name="Int. J. Syst. Evol. Microbiol.">
        <title>Capsulimonas corticalis gen. nov., sp. nov., an aerobic capsulated bacterium, of a novel bacterial order, Capsulimonadales ord. nov., of the class Armatimonadia of the phylum Armatimonadetes.</title>
        <authorList>
            <person name="Li J."/>
            <person name="Kudo C."/>
            <person name="Tonouchi A."/>
        </authorList>
    </citation>
    <scope>NUCLEOTIDE SEQUENCE [LARGE SCALE GENOMIC DNA]</scope>
    <source>
        <strain evidence="5 6">AX-7</strain>
    </source>
</reference>
<protein>
    <recommendedName>
        <fullName evidence="7">Glycosyl transferase family 51 domain-containing protein</fullName>
    </recommendedName>
</protein>
<dbReference type="InterPro" id="IPR009683">
    <property type="entry name" value="Extensin-like_C"/>
</dbReference>
<dbReference type="AlphaFoldDB" id="A0A9N7KYL6"/>
<evidence type="ECO:0000259" key="3">
    <source>
        <dbReference type="Pfam" id="PF00912"/>
    </source>
</evidence>
<accession>A0A9N7KYL6</accession>
<dbReference type="Gene3D" id="1.10.3810.10">
    <property type="entry name" value="Biosynthetic peptidoglycan transglycosylase-like"/>
    <property type="match status" value="1"/>
</dbReference>
<dbReference type="EMBL" id="AP025739">
    <property type="protein sequence ID" value="BDI28207.1"/>
    <property type="molecule type" value="Genomic_DNA"/>
</dbReference>
<feature type="domain" description="Extensin-like C-terminal" evidence="4">
    <location>
        <begin position="233"/>
        <end position="324"/>
    </location>
</feature>
<dbReference type="PANTHER" id="PTHR32282:SF33">
    <property type="entry name" value="PEPTIDOGLYCAN GLYCOSYLTRANSFERASE"/>
    <property type="match status" value="1"/>
</dbReference>
<name>A0A9N7KYL6_9BACT</name>
<evidence type="ECO:0000313" key="5">
    <source>
        <dbReference type="EMBL" id="BDI28207.1"/>
    </source>
</evidence>
<evidence type="ECO:0008006" key="7">
    <source>
        <dbReference type="Google" id="ProtNLM"/>
    </source>
</evidence>
<keyword evidence="6" id="KW-1185">Reference proteome</keyword>
<feature type="region of interest" description="Disordered" evidence="2">
    <location>
        <begin position="319"/>
        <end position="348"/>
    </location>
</feature>
<keyword evidence="1" id="KW-0808">Transferase</keyword>
<dbReference type="InterPro" id="IPR023346">
    <property type="entry name" value="Lysozyme-like_dom_sf"/>
</dbReference>
<evidence type="ECO:0000313" key="6">
    <source>
        <dbReference type="Proteomes" id="UP000287394"/>
    </source>
</evidence>
<dbReference type="InterPro" id="IPR036950">
    <property type="entry name" value="PBP_transglycosylase"/>
</dbReference>